<organism evidence="2 3">
    <name type="scientific">Oryza meyeriana var. granulata</name>
    <dbReference type="NCBI Taxonomy" id="110450"/>
    <lineage>
        <taxon>Eukaryota</taxon>
        <taxon>Viridiplantae</taxon>
        <taxon>Streptophyta</taxon>
        <taxon>Embryophyta</taxon>
        <taxon>Tracheophyta</taxon>
        <taxon>Spermatophyta</taxon>
        <taxon>Magnoliopsida</taxon>
        <taxon>Liliopsida</taxon>
        <taxon>Poales</taxon>
        <taxon>Poaceae</taxon>
        <taxon>BOP clade</taxon>
        <taxon>Oryzoideae</taxon>
        <taxon>Oryzeae</taxon>
        <taxon>Oryzinae</taxon>
        <taxon>Oryza</taxon>
        <taxon>Oryza meyeriana</taxon>
    </lineage>
</organism>
<proteinExistence type="predicted"/>
<protein>
    <submittedName>
        <fullName evidence="2">Uncharacterized protein</fullName>
    </submittedName>
</protein>
<evidence type="ECO:0000256" key="1">
    <source>
        <dbReference type="SAM" id="MobiDB-lite"/>
    </source>
</evidence>
<name>A0A6G1BWR3_9ORYZ</name>
<dbReference type="Proteomes" id="UP000479710">
    <property type="component" value="Unassembled WGS sequence"/>
</dbReference>
<dbReference type="AlphaFoldDB" id="A0A6G1BWR3"/>
<reference evidence="2 3" key="1">
    <citation type="submission" date="2019-11" db="EMBL/GenBank/DDBJ databases">
        <title>Whole genome sequence of Oryza granulata.</title>
        <authorList>
            <person name="Li W."/>
        </authorList>
    </citation>
    <scope>NUCLEOTIDE SEQUENCE [LARGE SCALE GENOMIC DNA]</scope>
    <source>
        <strain evidence="3">cv. Menghai</strain>
        <tissue evidence="2">Leaf</tissue>
    </source>
</reference>
<feature type="region of interest" description="Disordered" evidence="1">
    <location>
        <begin position="48"/>
        <end position="74"/>
    </location>
</feature>
<keyword evidence="3" id="KW-1185">Reference proteome</keyword>
<comment type="caution">
    <text evidence="2">The sequence shown here is derived from an EMBL/GenBank/DDBJ whole genome shotgun (WGS) entry which is preliminary data.</text>
</comment>
<feature type="compositionally biased region" description="Basic and acidic residues" evidence="1">
    <location>
        <begin position="48"/>
        <end position="60"/>
    </location>
</feature>
<accession>A0A6G1BWR3</accession>
<gene>
    <name evidence="2" type="ORF">E2562_017728</name>
</gene>
<dbReference type="EMBL" id="SPHZ02000011">
    <property type="protein sequence ID" value="KAF0892765.1"/>
    <property type="molecule type" value="Genomic_DNA"/>
</dbReference>
<evidence type="ECO:0000313" key="3">
    <source>
        <dbReference type="Proteomes" id="UP000479710"/>
    </source>
</evidence>
<evidence type="ECO:0000313" key="2">
    <source>
        <dbReference type="EMBL" id="KAF0892765.1"/>
    </source>
</evidence>
<sequence>MENRKVLSFFYSESPSQGLKRKLGCIQLATQMGQNKRLESKYKHGAEIDQGRERPGEELAYKVLPKNGKETIHH</sequence>